<dbReference type="EMBL" id="SSTG01000010">
    <property type="protein sequence ID" value="THG54780.1"/>
    <property type="molecule type" value="Genomic_DNA"/>
</dbReference>
<accession>A0AC61S801</accession>
<keyword evidence="2" id="KW-1185">Reference proteome</keyword>
<comment type="caution">
    <text evidence="1">The sequence shown here is derived from an EMBL/GenBank/DDBJ whole genome shotgun (WGS) entry which is preliminary data.</text>
</comment>
<sequence>MNVYLTQTGNHFDVAVSGNVDTQTAPEFINAVEPLRVLKNGSICIDCQRMEYISSTGLRAFVILLKTAKANNTTLIIKNLVPTVKELFDITGFSHIFSIE</sequence>
<dbReference type="Proteomes" id="UP000305401">
    <property type="component" value="Unassembled WGS sequence"/>
</dbReference>
<evidence type="ECO:0000313" key="1">
    <source>
        <dbReference type="EMBL" id="THG54780.1"/>
    </source>
</evidence>
<reference evidence="1" key="1">
    <citation type="submission" date="2019-04" db="EMBL/GenBank/DDBJ databases">
        <title>Microbes associate with the intestines of laboratory mice.</title>
        <authorList>
            <person name="Navarre W."/>
            <person name="Wong E."/>
            <person name="Huang K.C."/>
            <person name="Tropini C."/>
            <person name="Ng K."/>
            <person name="Yu B."/>
        </authorList>
    </citation>
    <scope>NUCLEOTIDE SEQUENCE</scope>
    <source>
        <strain evidence="1">NM86_A22</strain>
    </source>
</reference>
<organism evidence="1 2">
    <name type="scientific">Muribaculum caecicola</name>
    <dbReference type="NCBI Taxonomy" id="3038144"/>
    <lineage>
        <taxon>Bacteria</taxon>
        <taxon>Pseudomonadati</taxon>
        <taxon>Bacteroidota</taxon>
        <taxon>Bacteroidia</taxon>
        <taxon>Bacteroidales</taxon>
        <taxon>Muribaculaceae</taxon>
        <taxon>Muribaculum</taxon>
    </lineage>
</organism>
<evidence type="ECO:0000313" key="2">
    <source>
        <dbReference type="Proteomes" id="UP000305401"/>
    </source>
</evidence>
<name>A0AC61S801_9BACT</name>
<gene>
    <name evidence="1" type="ORF">E5990_01800</name>
</gene>
<proteinExistence type="predicted"/>
<protein>
    <submittedName>
        <fullName evidence="1">STAS domain-containing protein</fullName>
    </submittedName>
</protein>